<reference evidence="4 5" key="1">
    <citation type="submission" date="2023-10" db="EMBL/GenBank/DDBJ databases">
        <title>Chromosome-scale genome assembly provides insights into flower coloration mechanisms of Canna indica.</title>
        <authorList>
            <person name="Li C."/>
        </authorList>
    </citation>
    <scope>NUCLEOTIDE SEQUENCE [LARGE SCALE GENOMIC DNA]</scope>
    <source>
        <tissue evidence="4">Flower</tissue>
    </source>
</reference>
<dbReference type="Pfam" id="PF00076">
    <property type="entry name" value="RRM_1"/>
    <property type="match status" value="2"/>
</dbReference>
<dbReference type="Proteomes" id="UP001327560">
    <property type="component" value="Chromosome 1"/>
</dbReference>
<evidence type="ECO:0000313" key="5">
    <source>
        <dbReference type="Proteomes" id="UP001327560"/>
    </source>
</evidence>
<evidence type="ECO:0000256" key="2">
    <source>
        <dbReference type="PROSITE-ProRule" id="PRU00176"/>
    </source>
</evidence>
<dbReference type="InterPro" id="IPR035979">
    <property type="entry name" value="RBD_domain_sf"/>
</dbReference>
<dbReference type="GO" id="GO:1901259">
    <property type="term" value="P:chloroplast rRNA processing"/>
    <property type="evidence" value="ECO:0007669"/>
    <property type="project" value="TreeGrafter"/>
</dbReference>
<sequence length="310" mass="33605">MAAAAAADVACSSFFKLSTHFLKSLNSSSSSSSISTVRFPSLHLVPASYFSVPLAVSHCRRPLPALPLLSFTRAKRDVAISVAVAGDEENSALTTALEEMVEDGRVPHEVKFPARRPCELYVCNLPRSCGISQLLDLFQPYGSVFSVEVSRDAETGLSRGCGYVVLGSVQEAKAAIAALDGSDLGGREMCVKFSADMNSGRKNIGVLNTAPKKSIVFETPHKVYVGNLAWTVRPDNLREYFNQFATVVSTRLICDRKGGRVRAYAFLSFNSPDEVNAATERNGSVFHGRKLVVREAIERENLISTVVSFS</sequence>
<name>A0AAQ3PYI6_9LILI</name>
<proteinExistence type="predicted"/>
<dbReference type="GO" id="GO:0009535">
    <property type="term" value="C:chloroplast thylakoid membrane"/>
    <property type="evidence" value="ECO:0007669"/>
    <property type="project" value="TreeGrafter"/>
</dbReference>
<dbReference type="EMBL" id="CP136890">
    <property type="protein sequence ID" value="WOK92925.1"/>
    <property type="molecule type" value="Genomic_DNA"/>
</dbReference>
<dbReference type="PANTHER" id="PTHR48025:SF7">
    <property type="entry name" value="RNA-BINDING (RRM_RBD_RNP MOTIFS) FAMILY PROTEIN"/>
    <property type="match status" value="1"/>
</dbReference>
<feature type="domain" description="RRM" evidence="3">
    <location>
        <begin position="118"/>
        <end position="196"/>
    </location>
</feature>
<dbReference type="SUPFAM" id="SSF54928">
    <property type="entry name" value="RNA-binding domain, RBD"/>
    <property type="match status" value="2"/>
</dbReference>
<gene>
    <name evidence="4" type="ORF">Cni_G01617</name>
</gene>
<organism evidence="4 5">
    <name type="scientific">Canna indica</name>
    <name type="common">Indian-shot</name>
    <dbReference type="NCBI Taxonomy" id="4628"/>
    <lineage>
        <taxon>Eukaryota</taxon>
        <taxon>Viridiplantae</taxon>
        <taxon>Streptophyta</taxon>
        <taxon>Embryophyta</taxon>
        <taxon>Tracheophyta</taxon>
        <taxon>Spermatophyta</taxon>
        <taxon>Magnoliopsida</taxon>
        <taxon>Liliopsida</taxon>
        <taxon>Zingiberales</taxon>
        <taxon>Cannaceae</taxon>
        <taxon>Canna</taxon>
    </lineage>
</organism>
<accession>A0AAQ3PYI6</accession>
<dbReference type="InterPro" id="IPR000504">
    <property type="entry name" value="RRM_dom"/>
</dbReference>
<feature type="domain" description="RRM" evidence="3">
    <location>
        <begin position="221"/>
        <end position="298"/>
    </location>
</feature>
<dbReference type="PANTHER" id="PTHR48025">
    <property type="entry name" value="OS02G0815200 PROTEIN"/>
    <property type="match status" value="1"/>
</dbReference>
<keyword evidence="5" id="KW-1185">Reference proteome</keyword>
<keyword evidence="1 2" id="KW-0694">RNA-binding</keyword>
<dbReference type="GO" id="GO:0003729">
    <property type="term" value="F:mRNA binding"/>
    <property type="evidence" value="ECO:0007669"/>
    <property type="project" value="TreeGrafter"/>
</dbReference>
<dbReference type="GO" id="GO:1990904">
    <property type="term" value="C:ribonucleoprotein complex"/>
    <property type="evidence" value="ECO:0007669"/>
    <property type="project" value="UniProtKB-KW"/>
</dbReference>
<dbReference type="PROSITE" id="PS50102">
    <property type="entry name" value="RRM"/>
    <property type="match status" value="2"/>
</dbReference>
<dbReference type="AlphaFoldDB" id="A0AAQ3PYI6"/>
<dbReference type="InterPro" id="IPR012677">
    <property type="entry name" value="Nucleotide-bd_a/b_plait_sf"/>
</dbReference>
<evidence type="ECO:0000256" key="1">
    <source>
        <dbReference type="ARBA" id="ARBA00022884"/>
    </source>
</evidence>
<dbReference type="SMART" id="SM00360">
    <property type="entry name" value="RRM"/>
    <property type="match status" value="2"/>
</dbReference>
<keyword evidence="4" id="KW-0687">Ribonucleoprotein</keyword>
<dbReference type="Gene3D" id="3.30.70.330">
    <property type="match status" value="2"/>
</dbReference>
<protein>
    <submittedName>
        <fullName evidence="4">29 kDa ribonucleoprotein A, chloroplastic isoform X1</fullName>
    </submittedName>
</protein>
<dbReference type="InterPro" id="IPR050502">
    <property type="entry name" value="Euk_RNA-bind_prot"/>
</dbReference>
<evidence type="ECO:0000259" key="3">
    <source>
        <dbReference type="PROSITE" id="PS50102"/>
    </source>
</evidence>
<evidence type="ECO:0000313" key="4">
    <source>
        <dbReference type="EMBL" id="WOK92925.1"/>
    </source>
</evidence>